<keyword evidence="2" id="KW-1185">Reference proteome</keyword>
<organism evidence="1 2">
    <name type="scientific">Candidatus Tokpelaia hoelldobleri</name>
    <dbReference type="NCBI Taxonomy" id="1902579"/>
    <lineage>
        <taxon>Bacteria</taxon>
        <taxon>Pseudomonadati</taxon>
        <taxon>Pseudomonadota</taxon>
        <taxon>Alphaproteobacteria</taxon>
        <taxon>Hyphomicrobiales</taxon>
        <taxon>Candidatus Tokpelaia</taxon>
    </lineage>
</organism>
<reference evidence="1 2" key="2">
    <citation type="journal article" date="2016" name="Sci. Rep.">
        <title>The genome of Rhizobiales bacteria in predatory ants reveals urease gene functions but no genes for nitrogen fixation.</title>
        <authorList>
            <person name="Neuvonen M.M."/>
            <person name="Tamarit D."/>
            <person name="Naslund K."/>
            <person name="Liebig J."/>
            <person name="Feldhaar H."/>
            <person name="Moran N.A."/>
            <person name="Guy L."/>
            <person name="Andersson S.G."/>
        </authorList>
    </citation>
    <scope>NUCLEOTIDE SEQUENCE [LARGE SCALE GENOMIC DNA]</scope>
    <source>
        <strain evidence="1 2">Hsal</strain>
    </source>
</reference>
<dbReference type="EMBL" id="CP017315">
    <property type="protein sequence ID" value="AQS41641.1"/>
    <property type="molecule type" value="Genomic_DNA"/>
</dbReference>
<evidence type="ECO:0000313" key="2">
    <source>
        <dbReference type="Proteomes" id="UP000188912"/>
    </source>
</evidence>
<gene>
    <name evidence="1" type="ORF">BHV28_09450</name>
</gene>
<dbReference type="AlphaFoldDB" id="A0A1U9JUW8"/>
<name>A0A1U9JUW8_9HYPH</name>
<evidence type="ECO:0000313" key="1">
    <source>
        <dbReference type="EMBL" id="AQS41641.1"/>
    </source>
</evidence>
<protein>
    <submittedName>
        <fullName evidence="1">Uncharacterized protein</fullName>
    </submittedName>
</protein>
<reference evidence="1 2" key="1">
    <citation type="journal article" date="2010" name="Science">
        <title>Genomic comparison of the ants Camponotus floridanus and Harpegnathos saltator.</title>
        <authorList>
            <person name="Bonasio R."/>
            <person name="Zhang G."/>
            <person name="Ye C."/>
            <person name="Mutti N.S."/>
            <person name="Fang X."/>
            <person name="Qin N."/>
            <person name="Donahue G."/>
            <person name="Yang P."/>
            <person name="Li Q."/>
            <person name="Li C."/>
            <person name="Zhang P."/>
            <person name="Huang Z."/>
            <person name="Berger S.L."/>
            <person name="Reinberg D."/>
            <person name="Wang J."/>
            <person name="Liebig J."/>
        </authorList>
    </citation>
    <scope>NUCLEOTIDE SEQUENCE [LARGE SCALE GENOMIC DNA]</scope>
    <source>
        <strain evidence="1 2">Hsal</strain>
    </source>
</reference>
<accession>A0A1U9JUW8</accession>
<dbReference type="KEGG" id="thd:BHV28_09450"/>
<dbReference type="Proteomes" id="UP000188912">
    <property type="component" value="Chromosome"/>
</dbReference>
<sequence>MQEADYSDSIFATRIHPVSSSIGKKLMQVQYTVVSLRELLRKSYPPQHPYCVVLSDIDKHLNRVVEAVRGYGEEPALPTKEAERKRFIKQVRDQFFLDVLNLEFTAHEIAAATSVSIEYLEKLRPKSN</sequence>
<proteinExistence type="predicted"/>